<name>A0A8C0VY64_CASCN</name>
<evidence type="ECO:0000256" key="2">
    <source>
        <dbReference type="ARBA" id="ARBA00009565"/>
    </source>
</evidence>
<feature type="region of interest" description="Disordered" evidence="6">
    <location>
        <begin position="542"/>
        <end position="658"/>
    </location>
</feature>
<evidence type="ECO:0000256" key="5">
    <source>
        <dbReference type="ARBA" id="ARBA00023136"/>
    </source>
</evidence>
<comment type="similarity">
    <text evidence="2">Belongs to the MS4A family.</text>
</comment>
<feature type="region of interest" description="Disordered" evidence="6">
    <location>
        <begin position="378"/>
        <end position="515"/>
    </location>
</feature>
<feature type="region of interest" description="Disordered" evidence="6">
    <location>
        <begin position="218"/>
        <end position="365"/>
    </location>
</feature>
<accession>A0A8C0VY64</accession>
<feature type="compositionally biased region" description="Polar residues" evidence="6">
    <location>
        <begin position="296"/>
        <end position="365"/>
    </location>
</feature>
<feature type="compositionally biased region" description="Basic and acidic residues" evidence="6">
    <location>
        <begin position="640"/>
        <end position="658"/>
    </location>
</feature>
<reference evidence="8" key="1">
    <citation type="submission" date="2023-09" db="UniProtKB">
        <authorList>
            <consortium name="Ensembl"/>
        </authorList>
    </citation>
    <scope>IDENTIFICATION</scope>
</reference>
<feature type="transmembrane region" description="Helical" evidence="7">
    <location>
        <begin position="116"/>
        <end position="133"/>
    </location>
</feature>
<dbReference type="GO" id="GO:0005886">
    <property type="term" value="C:plasma membrane"/>
    <property type="evidence" value="ECO:0007669"/>
    <property type="project" value="TreeGrafter"/>
</dbReference>
<dbReference type="Ensembl" id="ENSCCNT00000001656.1">
    <property type="protein sequence ID" value="ENSCCNP00000001262.1"/>
    <property type="gene ID" value="ENSCCNG00000001384.1"/>
</dbReference>
<evidence type="ECO:0000256" key="3">
    <source>
        <dbReference type="ARBA" id="ARBA00022692"/>
    </source>
</evidence>
<keyword evidence="5 7" id="KW-0472">Membrane</keyword>
<feature type="compositionally biased region" description="Polar residues" evidence="6">
    <location>
        <begin position="378"/>
        <end position="454"/>
    </location>
</feature>
<feature type="compositionally biased region" description="Basic and acidic residues" evidence="6">
    <location>
        <begin position="474"/>
        <end position="489"/>
    </location>
</feature>
<comment type="subcellular location">
    <subcellularLocation>
        <location evidence="1">Membrane</location>
        <topology evidence="1">Multi-pass membrane protein</topology>
    </subcellularLocation>
</comment>
<dbReference type="InterPro" id="IPR030417">
    <property type="entry name" value="MS4A"/>
</dbReference>
<keyword evidence="4 7" id="KW-1133">Transmembrane helix</keyword>
<feature type="compositionally biased region" description="Polar residues" evidence="6">
    <location>
        <begin position="594"/>
        <end position="605"/>
    </location>
</feature>
<protein>
    <recommendedName>
        <fullName evidence="9">Membrane-spanning 4-domains subfamily A member 14</fullName>
    </recommendedName>
</protein>
<evidence type="ECO:0000256" key="1">
    <source>
        <dbReference type="ARBA" id="ARBA00004141"/>
    </source>
</evidence>
<feature type="compositionally biased region" description="Basic residues" evidence="6">
    <location>
        <begin position="458"/>
        <end position="467"/>
    </location>
</feature>
<feature type="transmembrane region" description="Helical" evidence="7">
    <location>
        <begin position="76"/>
        <end position="96"/>
    </location>
</feature>
<keyword evidence="3 7" id="KW-0812">Transmembrane</keyword>
<proteinExistence type="inferred from homology"/>
<evidence type="ECO:0000313" key="8">
    <source>
        <dbReference type="Ensembl" id="ENSCCNP00000001262.1"/>
    </source>
</evidence>
<dbReference type="GO" id="GO:0007166">
    <property type="term" value="P:cell surface receptor signaling pathway"/>
    <property type="evidence" value="ECO:0007669"/>
    <property type="project" value="TreeGrafter"/>
</dbReference>
<sequence>MESPSQEKRGTNVITIEPNETILAAFPFRPHISLLDFLKGEPKVLGAVHILLSLVIIGLGIIFAFNSITFSKTFPLVFLTGYPFWGALIFFLTGFLTLNNRKSNKILGLRVTTMNVISALAALAGIIFTIISFTQQHKFCEMPSLEGSCVVGRTLLVVLFFLPSDITQSSEQQSPEENAQLQFAFQENPYFDNTTSNIQTIFFGGYAFFKLRVSRGPLSPQSKSQPSDKAHDSYYTPLIPIPDEHQDSIPPPFKLSQEEEMKSPPSTLEASSSKNPIFTQGNSTTEQLDDKELKSATAQPSEMQTQLLQDQNISSQDMTSQETPTKDILSQDTPSQNTLFQDTPSHNTPSQHIPMQDISSSNTTLQDTLSQHIPMQDIPSQNIPLQDTPPQDISTQDVLSPKTPSQDIPAQDISSQDKPSQDITTQDIPSQDTPSQNTPSQDASYQYMPLQNTSSKDKKPHGLKSPRRLSLDLQNKDGKSPRRHSLDLPRKHKQSQKRYSLDLPSKSPRRNSLDKKLKAWLFPKKHSIDSKHNIIKAQKAIEEQSPKAQSEGGEDKDQQANNEQSPKKQIHDQQAADQQAEEEKPSKGQFPKLASQTTTNSSAESSKAALGQTGIPKLPIPRKAPLDNLKQATFLSPIPRLEKSRLEKQRLESTRMAI</sequence>
<evidence type="ECO:0000256" key="4">
    <source>
        <dbReference type="ARBA" id="ARBA00022989"/>
    </source>
</evidence>
<dbReference type="PANTHER" id="PTHR23320:SF10">
    <property type="entry name" value="MEMBRANE-SPANNING 4-DOMAINS SUBFAMILY A MEMBER 14"/>
    <property type="match status" value="1"/>
</dbReference>
<organism evidence="8">
    <name type="scientific">Castor canadensis</name>
    <name type="common">American beaver</name>
    <dbReference type="NCBI Taxonomy" id="51338"/>
    <lineage>
        <taxon>Eukaryota</taxon>
        <taxon>Metazoa</taxon>
        <taxon>Chordata</taxon>
        <taxon>Craniata</taxon>
        <taxon>Vertebrata</taxon>
        <taxon>Euteleostomi</taxon>
        <taxon>Mammalia</taxon>
        <taxon>Eutheria</taxon>
        <taxon>Euarchontoglires</taxon>
        <taxon>Glires</taxon>
        <taxon>Rodentia</taxon>
        <taxon>Castorimorpha</taxon>
        <taxon>Castoridae</taxon>
        <taxon>Castor</taxon>
    </lineage>
</organism>
<evidence type="ECO:0008006" key="9">
    <source>
        <dbReference type="Google" id="ProtNLM"/>
    </source>
</evidence>
<evidence type="ECO:0000256" key="6">
    <source>
        <dbReference type="SAM" id="MobiDB-lite"/>
    </source>
</evidence>
<dbReference type="AlphaFoldDB" id="A0A8C0VY64"/>
<evidence type="ECO:0000256" key="7">
    <source>
        <dbReference type="SAM" id="Phobius"/>
    </source>
</evidence>
<feature type="compositionally biased region" description="Polar residues" evidence="6">
    <location>
        <begin position="264"/>
        <end position="286"/>
    </location>
</feature>
<dbReference type="PANTHER" id="PTHR23320">
    <property type="entry name" value="MEMBRANE-SPANNING 4-DOMAINS SUBFAMILY A MS4A -RELATED"/>
    <property type="match status" value="1"/>
</dbReference>
<feature type="transmembrane region" description="Helical" evidence="7">
    <location>
        <begin position="44"/>
        <end position="64"/>
    </location>
</feature>
<dbReference type="Pfam" id="PF04103">
    <property type="entry name" value="CD20"/>
    <property type="match status" value="1"/>
</dbReference>
<gene>
    <name evidence="8" type="primary">LOC109679595</name>
</gene>
<dbReference type="InterPro" id="IPR007237">
    <property type="entry name" value="CD20-like"/>
</dbReference>